<reference evidence="2 3" key="1">
    <citation type="submission" date="2020-01" db="EMBL/GenBank/DDBJ databases">
        <title>Genomes of bacteria type strains.</title>
        <authorList>
            <person name="Chen J."/>
            <person name="Zhu S."/>
            <person name="Chen J."/>
        </authorList>
    </citation>
    <scope>NUCLEOTIDE SEQUENCE [LARGE SCALE GENOMIC DNA]</scope>
    <source>
        <strain evidence="2 3">KCTC 52919</strain>
    </source>
</reference>
<dbReference type="EMBL" id="JAAAMJ010000001">
    <property type="protein sequence ID" value="NDV85462.1"/>
    <property type="molecule type" value="Genomic_DNA"/>
</dbReference>
<gene>
    <name evidence="2" type="ORF">GTW51_01980</name>
</gene>
<comment type="caution">
    <text evidence="2">The sequence shown here is derived from an EMBL/GenBank/DDBJ whole genome shotgun (WGS) entry which is preliminary data.</text>
</comment>
<keyword evidence="3" id="KW-1185">Reference proteome</keyword>
<dbReference type="Proteomes" id="UP000476332">
    <property type="component" value="Unassembled WGS sequence"/>
</dbReference>
<dbReference type="Gene3D" id="3.30.1150.10">
    <property type="match status" value="1"/>
</dbReference>
<name>A0A6L9MD53_9HYPH</name>
<accession>A0A6L9MD53</accession>
<evidence type="ECO:0000313" key="2">
    <source>
        <dbReference type="EMBL" id="NDV85462.1"/>
    </source>
</evidence>
<feature type="signal peptide" evidence="1">
    <location>
        <begin position="1"/>
        <end position="25"/>
    </location>
</feature>
<evidence type="ECO:0000256" key="1">
    <source>
        <dbReference type="SAM" id="SignalP"/>
    </source>
</evidence>
<dbReference type="RefSeq" id="WP_163042191.1">
    <property type="nucleotide sequence ID" value="NZ_JAAAMJ010000001.1"/>
</dbReference>
<sequence>MTSSPLWKSILLAAVLGFAATAGHAQQPVPSIETQVMRCWTAPSAQAATSVRPITFTLHLDPEGNLLEATTDYEPANAVERTLRDAVVRTLRRCRSLRPPAAPYEEWRETEVTFDLVRATRAPGIVMPD</sequence>
<protein>
    <recommendedName>
        <fullName evidence="4">Energy transducer TonB</fullName>
    </recommendedName>
</protein>
<feature type="chain" id="PRO_5026838135" description="Energy transducer TonB" evidence="1">
    <location>
        <begin position="26"/>
        <end position="129"/>
    </location>
</feature>
<proteinExistence type="predicted"/>
<evidence type="ECO:0008006" key="4">
    <source>
        <dbReference type="Google" id="ProtNLM"/>
    </source>
</evidence>
<keyword evidence="1" id="KW-0732">Signal</keyword>
<dbReference type="AlphaFoldDB" id="A0A6L9MD53"/>
<organism evidence="2 3">
    <name type="scientific">Aurantimonas aggregata</name>
    <dbReference type="NCBI Taxonomy" id="2047720"/>
    <lineage>
        <taxon>Bacteria</taxon>
        <taxon>Pseudomonadati</taxon>
        <taxon>Pseudomonadota</taxon>
        <taxon>Alphaproteobacteria</taxon>
        <taxon>Hyphomicrobiales</taxon>
        <taxon>Aurantimonadaceae</taxon>
        <taxon>Aurantimonas</taxon>
    </lineage>
</organism>
<evidence type="ECO:0000313" key="3">
    <source>
        <dbReference type="Proteomes" id="UP000476332"/>
    </source>
</evidence>